<accession>A0AC60PAD2</accession>
<organism evidence="1 2">
    <name type="scientific">Ixodes persulcatus</name>
    <name type="common">Taiga tick</name>
    <dbReference type="NCBI Taxonomy" id="34615"/>
    <lineage>
        <taxon>Eukaryota</taxon>
        <taxon>Metazoa</taxon>
        <taxon>Ecdysozoa</taxon>
        <taxon>Arthropoda</taxon>
        <taxon>Chelicerata</taxon>
        <taxon>Arachnida</taxon>
        <taxon>Acari</taxon>
        <taxon>Parasitiformes</taxon>
        <taxon>Ixodida</taxon>
        <taxon>Ixodoidea</taxon>
        <taxon>Ixodidae</taxon>
        <taxon>Ixodinae</taxon>
        <taxon>Ixodes</taxon>
    </lineage>
</organism>
<gene>
    <name evidence="1" type="ORF">HPB47_006488</name>
</gene>
<dbReference type="EMBL" id="JABSTQ010010962">
    <property type="protein sequence ID" value="KAG0416353.1"/>
    <property type="molecule type" value="Genomic_DNA"/>
</dbReference>
<dbReference type="Proteomes" id="UP000805193">
    <property type="component" value="Unassembled WGS sequence"/>
</dbReference>
<reference evidence="1 2" key="1">
    <citation type="journal article" date="2020" name="Cell">
        <title>Large-Scale Comparative Analyses of Tick Genomes Elucidate Their Genetic Diversity and Vector Capacities.</title>
        <authorList>
            <consortium name="Tick Genome and Microbiome Consortium (TIGMIC)"/>
            <person name="Jia N."/>
            <person name="Wang J."/>
            <person name="Shi W."/>
            <person name="Du L."/>
            <person name="Sun Y."/>
            <person name="Zhan W."/>
            <person name="Jiang J.F."/>
            <person name="Wang Q."/>
            <person name="Zhang B."/>
            <person name="Ji P."/>
            <person name="Bell-Sakyi L."/>
            <person name="Cui X.M."/>
            <person name="Yuan T.T."/>
            <person name="Jiang B.G."/>
            <person name="Yang W.F."/>
            <person name="Lam T.T."/>
            <person name="Chang Q.C."/>
            <person name="Ding S.J."/>
            <person name="Wang X.J."/>
            <person name="Zhu J.G."/>
            <person name="Ruan X.D."/>
            <person name="Zhao L."/>
            <person name="Wei J.T."/>
            <person name="Ye R.Z."/>
            <person name="Que T.C."/>
            <person name="Du C.H."/>
            <person name="Zhou Y.H."/>
            <person name="Cheng J.X."/>
            <person name="Dai P.F."/>
            <person name="Guo W.B."/>
            <person name="Han X.H."/>
            <person name="Huang E.J."/>
            <person name="Li L.F."/>
            <person name="Wei W."/>
            <person name="Gao Y.C."/>
            <person name="Liu J.Z."/>
            <person name="Shao H.Z."/>
            <person name="Wang X."/>
            <person name="Wang C.C."/>
            <person name="Yang T.C."/>
            <person name="Huo Q.B."/>
            <person name="Li W."/>
            <person name="Chen H.Y."/>
            <person name="Chen S.E."/>
            <person name="Zhou L.G."/>
            <person name="Ni X.B."/>
            <person name="Tian J.H."/>
            <person name="Sheng Y."/>
            <person name="Liu T."/>
            <person name="Pan Y.S."/>
            <person name="Xia L.Y."/>
            <person name="Li J."/>
            <person name="Zhao F."/>
            <person name="Cao W.C."/>
        </authorList>
    </citation>
    <scope>NUCLEOTIDE SEQUENCE [LARGE SCALE GENOMIC DNA]</scope>
    <source>
        <strain evidence="1">Iper-2018</strain>
    </source>
</reference>
<evidence type="ECO:0000313" key="1">
    <source>
        <dbReference type="EMBL" id="KAG0416353.1"/>
    </source>
</evidence>
<comment type="caution">
    <text evidence="1">The sequence shown here is derived from an EMBL/GenBank/DDBJ whole genome shotgun (WGS) entry which is preliminary data.</text>
</comment>
<protein>
    <submittedName>
        <fullName evidence="1">Uncharacterized protein</fullName>
    </submittedName>
</protein>
<feature type="non-terminal residue" evidence="1">
    <location>
        <position position="607"/>
    </location>
</feature>
<proteinExistence type="predicted"/>
<evidence type="ECO:0000313" key="2">
    <source>
        <dbReference type="Proteomes" id="UP000805193"/>
    </source>
</evidence>
<name>A0AC60PAD2_IXOPE</name>
<feature type="non-terminal residue" evidence="1">
    <location>
        <position position="1"/>
    </location>
</feature>
<sequence>LTSRSCPICPVLASCSFREIVREVVREELRKILPTADRPTSLSLAEVVREEVHRAFQPEVPINTTTPEEPTLSYAAMARQPPQANRQATAPPRRDLPMPQYPRRQEGQVQDVRPERASPRKTDVWRTADRRPLCYHCGEADHIYRGCPYRRLGLRGFHPNDPRPRQVGHVRGQCRAPWCSVCRKFGHDPEDCIQTYANRTAASLQIPTEYLMDAEETALTEISAELRHQPERRQTQDLLQGALSASDQDVLKTWRQTLCYGVCLAIVVALLAALLAFFILYSQSGIRPRALCVSTECKRFALEITGSLNTSESPCRDFYGYVCGHWSKSHPDHVSEVHRRRSEFMDEEAEHLLNCSVPKSNRSAFEKAASLFRECVNGSDVDLETFRTSLDGLFGIRWPHPADIVDPLMLVVDLSMQWQLPILLRLRNNALVQSGDVSSIVFEGVPMYWWRARVERMHREGSYEGYVREYIRAFKRTPDDDKEFVANVSRRLQTVERHFLDHRDDFFEREGLLEKLTVGELEAKYTSEISTVQWVDAISWVWTHTVNESDTVYLAHPAALELFNSLLLNFSSEDVELFIGWLVIQTLAPSVSLKLRDLLFVNTTVEQ</sequence>
<keyword evidence="2" id="KW-1185">Reference proteome</keyword>